<keyword evidence="1" id="KW-0472">Membrane</keyword>
<dbReference type="AlphaFoldDB" id="A0AAD4P370"/>
<evidence type="ECO:0000313" key="2">
    <source>
        <dbReference type="EMBL" id="KAH6824290.1"/>
    </source>
</evidence>
<dbReference type="PANTHER" id="PTHR35307:SF3">
    <property type="entry name" value="DUF4220 DOMAIN-CONTAINING PROTEIN"/>
    <property type="match status" value="1"/>
</dbReference>
<feature type="transmembrane region" description="Helical" evidence="1">
    <location>
        <begin position="20"/>
        <end position="40"/>
    </location>
</feature>
<name>A0AAD4P370_PERFH</name>
<feature type="transmembrane region" description="Helical" evidence="1">
    <location>
        <begin position="86"/>
        <end position="103"/>
    </location>
</feature>
<dbReference type="Proteomes" id="UP001190926">
    <property type="component" value="Unassembled WGS sequence"/>
</dbReference>
<reference evidence="2 3" key="1">
    <citation type="journal article" date="2021" name="Nat. Commun.">
        <title>Incipient diploidization of the medicinal plant Perilla within 10,000 years.</title>
        <authorList>
            <person name="Zhang Y."/>
            <person name="Shen Q."/>
            <person name="Leng L."/>
            <person name="Zhang D."/>
            <person name="Chen S."/>
            <person name="Shi Y."/>
            <person name="Ning Z."/>
            <person name="Chen S."/>
        </authorList>
    </citation>
    <scope>NUCLEOTIDE SEQUENCE [LARGE SCALE GENOMIC DNA]</scope>
    <source>
        <strain evidence="3">cv. PC099</strain>
    </source>
</reference>
<proteinExistence type="predicted"/>
<comment type="caution">
    <text evidence="2">The sequence shown here is derived from an EMBL/GenBank/DDBJ whole genome shotgun (WGS) entry which is preliminary data.</text>
</comment>
<keyword evidence="1" id="KW-1133">Transmembrane helix</keyword>
<feature type="transmembrane region" description="Helical" evidence="1">
    <location>
        <begin position="52"/>
        <end position="71"/>
    </location>
</feature>
<feature type="transmembrane region" description="Helical" evidence="1">
    <location>
        <begin position="237"/>
        <end position="258"/>
    </location>
</feature>
<feature type="transmembrane region" description="Helical" evidence="1">
    <location>
        <begin position="115"/>
        <end position="133"/>
    </location>
</feature>
<evidence type="ECO:0000313" key="3">
    <source>
        <dbReference type="Proteomes" id="UP001190926"/>
    </source>
</evidence>
<keyword evidence="3" id="KW-1185">Reference proteome</keyword>
<dbReference type="PANTHER" id="PTHR35307">
    <property type="entry name" value="PROTEIN, PUTATIVE-RELATED"/>
    <property type="match status" value="1"/>
</dbReference>
<protein>
    <submittedName>
        <fullName evidence="2">Uncharacterized protein</fullName>
    </submittedName>
</protein>
<feature type="transmembrane region" description="Helical" evidence="1">
    <location>
        <begin position="278"/>
        <end position="300"/>
    </location>
</feature>
<feature type="transmembrane region" description="Helical" evidence="1">
    <location>
        <begin position="344"/>
        <end position="363"/>
    </location>
</feature>
<sequence>MDSDFDRAVQKELDAAMPWVGLYIAAATAVCSLAIAADAVNGFRQKKLWFPCKYTSLNAASLTVLAVAMKLPMDLNTVMIKSQTDAIAKFASILFMSTTVSNFMPSLGSMNDKEVLANVVGLGILVITIMGNVGIQIMKLQSFLEQGTFIGDIIIPSILMLVSLASLVSLAVTVPSMKRGLKWMYEEKHKAALKEEEVLFCEEAIYNFKIDDQRKHMMKYWVMAESSNPQFVMARSVVCTTSAMTCGFSYFILVSIRILNGANTNRPGDSPYGIYTKWIACIQFIGVAIAVIVAMLRWFIAVMFRCSMTSSDRFKIEDYWIQNLKDWRDSFSGLQIEANRWWKYVLDVKWCVLTFCIGVQILIVLVSKMLVFFSAMIVSPFLFCFSHIKKLVKHASGSYTDTELNLSRYVLLLDGEAELPIGFVKSMCSKADNMIQTGRKKQPSSLVNLLQNSVNFNGVGQFNNRHIQSLLSQDPPDCWTMPVVTLTSIAIGLPNIAQHQRKQLVSSVSEGLSLAKIVEKTLDTRAQLENIRKVASVTWVELLLYSKWLHIDLTRAFLSCKNSQEVLHELANKSEGIVMEFKREVQDPIMEENPINWPVKVVAANSMYRVSQSILVSSSREETTEEMFERLSVMIADILAACLTNLPYAITKMCHQNSIEKREKSVHGAFMLLGKTEKVVEVVRQQQRPFLDNDKAIYIEEWRAVFQHDDVASVSASTSGDECSSEKLLDIIVDC</sequence>
<keyword evidence="1" id="KW-0812">Transmembrane</keyword>
<gene>
    <name evidence="2" type="ORF">C2S53_011787</name>
</gene>
<accession>A0AAD4P370</accession>
<dbReference type="EMBL" id="SDAM02000368">
    <property type="protein sequence ID" value="KAH6824290.1"/>
    <property type="molecule type" value="Genomic_DNA"/>
</dbReference>
<evidence type="ECO:0000256" key="1">
    <source>
        <dbReference type="SAM" id="Phobius"/>
    </source>
</evidence>
<organism evidence="2 3">
    <name type="scientific">Perilla frutescens var. hirtella</name>
    <name type="common">Perilla citriodora</name>
    <name type="synonym">Perilla setoyensis</name>
    <dbReference type="NCBI Taxonomy" id="608512"/>
    <lineage>
        <taxon>Eukaryota</taxon>
        <taxon>Viridiplantae</taxon>
        <taxon>Streptophyta</taxon>
        <taxon>Embryophyta</taxon>
        <taxon>Tracheophyta</taxon>
        <taxon>Spermatophyta</taxon>
        <taxon>Magnoliopsida</taxon>
        <taxon>eudicotyledons</taxon>
        <taxon>Gunneridae</taxon>
        <taxon>Pentapetalae</taxon>
        <taxon>asterids</taxon>
        <taxon>lamiids</taxon>
        <taxon>Lamiales</taxon>
        <taxon>Lamiaceae</taxon>
        <taxon>Nepetoideae</taxon>
        <taxon>Elsholtzieae</taxon>
        <taxon>Perilla</taxon>
    </lineage>
</organism>
<feature type="transmembrane region" description="Helical" evidence="1">
    <location>
        <begin position="153"/>
        <end position="174"/>
    </location>
</feature>